<evidence type="ECO:0000256" key="1">
    <source>
        <dbReference type="ARBA" id="ARBA00022723"/>
    </source>
</evidence>
<dbReference type="Gene3D" id="1.20.5.340">
    <property type="match status" value="1"/>
</dbReference>
<sequence>MAAKGHKNLVWGCCSIGLQDQNYMQCTECTKVYHLECLSLSSNQDDPATSNWLCRQCRGTEKIGNNDNTPVRYNPNITVRPGRKQALNSPPNASDERPITRYEMQEIIKDVVTQFQKAMRTNISDIVGTELKCLKEEIVDMKESMNFMNTKYESITKEHAEANEKIKRLETKIGALQSKVDNLYNGVNQMEQNARMCAAEER</sequence>
<dbReference type="SUPFAM" id="SSF58100">
    <property type="entry name" value="Bacterial hemolysins"/>
    <property type="match status" value="1"/>
</dbReference>
<evidence type="ECO:0000256" key="3">
    <source>
        <dbReference type="ARBA" id="ARBA00022833"/>
    </source>
</evidence>
<comment type="caution">
    <text evidence="6">The sequence shown here is derived from an EMBL/GenBank/DDBJ whole genome shotgun (WGS) entry which is preliminary data.</text>
</comment>
<dbReference type="InterPro" id="IPR019787">
    <property type="entry name" value="Znf_PHD-finger"/>
</dbReference>
<keyword evidence="4" id="KW-0175">Coiled coil</keyword>
<dbReference type="InterPro" id="IPR011011">
    <property type="entry name" value="Znf_FYVE_PHD"/>
</dbReference>
<keyword evidence="7" id="KW-1185">Reference proteome</keyword>
<keyword evidence="1" id="KW-0479">Metal-binding</keyword>
<evidence type="ECO:0000313" key="7">
    <source>
        <dbReference type="Proteomes" id="UP001314205"/>
    </source>
</evidence>
<keyword evidence="2" id="KW-0863">Zinc-finger</keyword>
<feature type="domain" description="PHD-type" evidence="5">
    <location>
        <begin position="14"/>
        <end position="57"/>
    </location>
</feature>
<evidence type="ECO:0000256" key="4">
    <source>
        <dbReference type="SAM" id="Coils"/>
    </source>
</evidence>
<dbReference type="GO" id="GO:0008270">
    <property type="term" value="F:zinc ion binding"/>
    <property type="evidence" value="ECO:0007669"/>
    <property type="project" value="UniProtKB-KW"/>
</dbReference>
<evidence type="ECO:0000256" key="2">
    <source>
        <dbReference type="ARBA" id="ARBA00022771"/>
    </source>
</evidence>
<protein>
    <recommendedName>
        <fullName evidence="5">PHD-type domain-containing protein</fullName>
    </recommendedName>
</protein>
<reference evidence="6 7" key="1">
    <citation type="submission" date="2023-11" db="EMBL/GenBank/DDBJ databases">
        <authorList>
            <person name="Hedman E."/>
            <person name="Englund M."/>
            <person name="Stromberg M."/>
            <person name="Nyberg Akerstrom W."/>
            <person name="Nylinder S."/>
            <person name="Jareborg N."/>
            <person name="Kallberg Y."/>
            <person name="Kronander E."/>
        </authorList>
    </citation>
    <scope>NUCLEOTIDE SEQUENCE [LARGE SCALE GENOMIC DNA]</scope>
</reference>
<dbReference type="CDD" id="cd15489">
    <property type="entry name" value="PHD_SF"/>
    <property type="match status" value="1"/>
</dbReference>
<dbReference type="EMBL" id="CAVLGL010000090">
    <property type="protein sequence ID" value="CAK1594517.1"/>
    <property type="molecule type" value="Genomic_DNA"/>
</dbReference>
<proteinExistence type="predicted"/>
<accession>A0AAV1LKA9</accession>
<dbReference type="SUPFAM" id="SSF57903">
    <property type="entry name" value="FYVE/PHD zinc finger"/>
    <property type="match status" value="1"/>
</dbReference>
<dbReference type="InterPro" id="IPR013083">
    <property type="entry name" value="Znf_RING/FYVE/PHD"/>
</dbReference>
<feature type="coiled-coil region" evidence="4">
    <location>
        <begin position="131"/>
        <end position="193"/>
    </location>
</feature>
<evidence type="ECO:0000259" key="5">
    <source>
        <dbReference type="Pfam" id="PF00628"/>
    </source>
</evidence>
<name>A0AAV1LKA9_9NEOP</name>
<dbReference type="Gene3D" id="3.30.40.10">
    <property type="entry name" value="Zinc/RING finger domain, C3HC4 (zinc finger)"/>
    <property type="match status" value="1"/>
</dbReference>
<dbReference type="AlphaFoldDB" id="A0AAV1LKA9"/>
<keyword evidence="3" id="KW-0862">Zinc</keyword>
<gene>
    <name evidence="6" type="ORF">PARMNEM_LOCUS14130</name>
</gene>
<organism evidence="6 7">
    <name type="scientific">Parnassius mnemosyne</name>
    <name type="common">clouded apollo</name>
    <dbReference type="NCBI Taxonomy" id="213953"/>
    <lineage>
        <taxon>Eukaryota</taxon>
        <taxon>Metazoa</taxon>
        <taxon>Ecdysozoa</taxon>
        <taxon>Arthropoda</taxon>
        <taxon>Hexapoda</taxon>
        <taxon>Insecta</taxon>
        <taxon>Pterygota</taxon>
        <taxon>Neoptera</taxon>
        <taxon>Endopterygota</taxon>
        <taxon>Lepidoptera</taxon>
        <taxon>Glossata</taxon>
        <taxon>Ditrysia</taxon>
        <taxon>Papilionoidea</taxon>
        <taxon>Papilionidae</taxon>
        <taxon>Parnassiinae</taxon>
        <taxon>Parnassini</taxon>
        <taxon>Parnassius</taxon>
        <taxon>Driopa</taxon>
    </lineage>
</organism>
<dbReference type="Pfam" id="PF00628">
    <property type="entry name" value="PHD"/>
    <property type="match status" value="1"/>
</dbReference>
<dbReference type="Proteomes" id="UP001314205">
    <property type="component" value="Unassembled WGS sequence"/>
</dbReference>
<evidence type="ECO:0000313" key="6">
    <source>
        <dbReference type="EMBL" id="CAK1594517.1"/>
    </source>
</evidence>